<keyword evidence="3" id="KW-1185">Reference proteome</keyword>
<protein>
    <submittedName>
        <fullName evidence="2">Uncharacterized protein</fullName>
    </submittedName>
</protein>
<reference evidence="2" key="4">
    <citation type="submission" date="2019-03" db="UniProtKB">
        <authorList>
            <consortium name="EnsemblPlants"/>
        </authorList>
    </citation>
    <scope>IDENTIFICATION</scope>
</reference>
<keyword evidence="1" id="KW-0472">Membrane</keyword>
<feature type="transmembrane region" description="Helical" evidence="1">
    <location>
        <begin position="6"/>
        <end position="23"/>
    </location>
</feature>
<evidence type="ECO:0000313" key="3">
    <source>
        <dbReference type="Proteomes" id="UP000015105"/>
    </source>
</evidence>
<evidence type="ECO:0000313" key="2">
    <source>
        <dbReference type="EnsemblPlants" id="AET2Gv20338900.10"/>
    </source>
</evidence>
<dbReference type="Gramene" id="AET2Gv20338900.10">
    <property type="protein sequence ID" value="AET2Gv20338900.10"/>
    <property type="gene ID" value="AET2Gv20338900"/>
</dbReference>
<name>A0A453B246_AEGTS</name>
<reference evidence="2" key="3">
    <citation type="journal article" date="2017" name="Nature">
        <title>Genome sequence of the progenitor of the wheat D genome Aegilops tauschii.</title>
        <authorList>
            <person name="Luo M.C."/>
            <person name="Gu Y.Q."/>
            <person name="Puiu D."/>
            <person name="Wang H."/>
            <person name="Twardziok S.O."/>
            <person name="Deal K.R."/>
            <person name="Huo N."/>
            <person name="Zhu T."/>
            <person name="Wang L."/>
            <person name="Wang Y."/>
            <person name="McGuire P.E."/>
            <person name="Liu S."/>
            <person name="Long H."/>
            <person name="Ramasamy R.K."/>
            <person name="Rodriguez J.C."/>
            <person name="Van S.L."/>
            <person name="Yuan L."/>
            <person name="Wang Z."/>
            <person name="Xia Z."/>
            <person name="Xiao L."/>
            <person name="Anderson O.D."/>
            <person name="Ouyang S."/>
            <person name="Liang Y."/>
            <person name="Zimin A.V."/>
            <person name="Pertea G."/>
            <person name="Qi P."/>
            <person name="Bennetzen J.L."/>
            <person name="Dai X."/>
            <person name="Dawson M.W."/>
            <person name="Muller H.G."/>
            <person name="Kugler K."/>
            <person name="Rivarola-Duarte L."/>
            <person name="Spannagl M."/>
            <person name="Mayer K.F.X."/>
            <person name="Lu F.H."/>
            <person name="Bevan M.W."/>
            <person name="Leroy P."/>
            <person name="Li P."/>
            <person name="You F.M."/>
            <person name="Sun Q."/>
            <person name="Liu Z."/>
            <person name="Lyons E."/>
            <person name="Wicker T."/>
            <person name="Salzberg S.L."/>
            <person name="Devos K.M."/>
            <person name="Dvorak J."/>
        </authorList>
    </citation>
    <scope>NUCLEOTIDE SEQUENCE [LARGE SCALE GENOMIC DNA]</scope>
    <source>
        <strain evidence="2">cv. AL8/78</strain>
    </source>
</reference>
<organism evidence="2 3">
    <name type="scientific">Aegilops tauschii subsp. strangulata</name>
    <name type="common">Goatgrass</name>
    <dbReference type="NCBI Taxonomy" id="200361"/>
    <lineage>
        <taxon>Eukaryota</taxon>
        <taxon>Viridiplantae</taxon>
        <taxon>Streptophyta</taxon>
        <taxon>Embryophyta</taxon>
        <taxon>Tracheophyta</taxon>
        <taxon>Spermatophyta</taxon>
        <taxon>Magnoliopsida</taxon>
        <taxon>Liliopsida</taxon>
        <taxon>Poales</taxon>
        <taxon>Poaceae</taxon>
        <taxon>BOP clade</taxon>
        <taxon>Pooideae</taxon>
        <taxon>Triticodae</taxon>
        <taxon>Triticeae</taxon>
        <taxon>Triticinae</taxon>
        <taxon>Aegilops</taxon>
    </lineage>
</organism>
<keyword evidence="1" id="KW-1133">Transmembrane helix</keyword>
<proteinExistence type="predicted"/>
<dbReference type="Gramene" id="AET2Gv20338900.5">
    <property type="protein sequence ID" value="AET2Gv20338900.5"/>
    <property type="gene ID" value="AET2Gv20338900"/>
</dbReference>
<dbReference type="Proteomes" id="UP000015105">
    <property type="component" value="Chromosome 2D"/>
</dbReference>
<reference evidence="3" key="2">
    <citation type="journal article" date="2017" name="Nat. Plants">
        <title>The Aegilops tauschii genome reveals multiple impacts of transposons.</title>
        <authorList>
            <person name="Zhao G."/>
            <person name="Zou C."/>
            <person name="Li K."/>
            <person name="Wang K."/>
            <person name="Li T."/>
            <person name="Gao L."/>
            <person name="Zhang X."/>
            <person name="Wang H."/>
            <person name="Yang Z."/>
            <person name="Liu X."/>
            <person name="Jiang W."/>
            <person name="Mao L."/>
            <person name="Kong X."/>
            <person name="Jiao Y."/>
            <person name="Jia J."/>
        </authorList>
    </citation>
    <scope>NUCLEOTIDE SEQUENCE [LARGE SCALE GENOMIC DNA]</scope>
    <source>
        <strain evidence="3">cv. AL8/78</strain>
    </source>
</reference>
<sequence>MCADSVAYCLTAIVVGAIGYLCIRWRQTRIFVRGTIFFSRWLARDEVDTDELMAGIKISLNRYQLARSTTGRPSIIQHFAPAYHFAGEQ</sequence>
<dbReference type="EnsemblPlants" id="AET2Gv20338900.5">
    <property type="protein sequence ID" value="AET2Gv20338900.5"/>
    <property type="gene ID" value="AET2Gv20338900"/>
</dbReference>
<reference evidence="3" key="1">
    <citation type="journal article" date="2014" name="Science">
        <title>Ancient hybridizations among the ancestral genomes of bread wheat.</title>
        <authorList>
            <consortium name="International Wheat Genome Sequencing Consortium,"/>
            <person name="Marcussen T."/>
            <person name="Sandve S.R."/>
            <person name="Heier L."/>
            <person name="Spannagl M."/>
            <person name="Pfeifer M."/>
            <person name="Jakobsen K.S."/>
            <person name="Wulff B.B."/>
            <person name="Steuernagel B."/>
            <person name="Mayer K.F."/>
            <person name="Olsen O.A."/>
        </authorList>
    </citation>
    <scope>NUCLEOTIDE SEQUENCE [LARGE SCALE GENOMIC DNA]</scope>
    <source>
        <strain evidence="3">cv. AL8/78</strain>
    </source>
</reference>
<reference evidence="2" key="5">
    <citation type="journal article" date="2021" name="G3 (Bethesda)">
        <title>Aegilops tauschii genome assembly Aet v5.0 features greater sequence contiguity and improved annotation.</title>
        <authorList>
            <person name="Wang L."/>
            <person name="Zhu T."/>
            <person name="Rodriguez J.C."/>
            <person name="Deal K.R."/>
            <person name="Dubcovsky J."/>
            <person name="McGuire P.E."/>
            <person name="Lux T."/>
            <person name="Spannagl M."/>
            <person name="Mayer K.F.X."/>
            <person name="Baldrich P."/>
            <person name="Meyers B.C."/>
            <person name="Huo N."/>
            <person name="Gu Y.Q."/>
            <person name="Zhou H."/>
            <person name="Devos K.M."/>
            <person name="Bennetzen J.L."/>
            <person name="Unver T."/>
            <person name="Budak H."/>
            <person name="Gulick P.J."/>
            <person name="Galiba G."/>
            <person name="Kalapos B."/>
            <person name="Nelson D.R."/>
            <person name="Li P."/>
            <person name="You F.M."/>
            <person name="Luo M.C."/>
            <person name="Dvorak J."/>
        </authorList>
    </citation>
    <scope>NUCLEOTIDE SEQUENCE [LARGE SCALE GENOMIC DNA]</scope>
    <source>
        <strain evidence="2">cv. AL8/78</strain>
    </source>
</reference>
<dbReference type="EnsemblPlants" id="AET2Gv20338900.10">
    <property type="protein sequence ID" value="AET2Gv20338900.10"/>
    <property type="gene ID" value="AET2Gv20338900"/>
</dbReference>
<dbReference type="AlphaFoldDB" id="A0A453B246"/>
<evidence type="ECO:0000256" key="1">
    <source>
        <dbReference type="SAM" id="Phobius"/>
    </source>
</evidence>
<accession>A0A453B246</accession>
<keyword evidence="1" id="KW-0812">Transmembrane</keyword>